<dbReference type="KEGG" id="ssin:G7078_06460"/>
<dbReference type="PANTHER" id="PTHR43685:SF2">
    <property type="entry name" value="GLYCOSYLTRANSFERASE 2-LIKE DOMAIN-CONTAINING PROTEIN"/>
    <property type="match status" value="1"/>
</dbReference>
<evidence type="ECO:0000259" key="2">
    <source>
        <dbReference type="Pfam" id="PF10111"/>
    </source>
</evidence>
<feature type="domain" description="Glycosyltransferase 2-like" evidence="1">
    <location>
        <begin position="18"/>
        <end position="137"/>
    </location>
</feature>
<organism evidence="3 4">
    <name type="scientific">Sphingomonas sinipercae</name>
    <dbReference type="NCBI Taxonomy" id="2714944"/>
    <lineage>
        <taxon>Bacteria</taxon>
        <taxon>Pseudomonadati</taxon>
        <taxon>Pseudomonadota</taxon>
        <taxon>Alphaproteobacteria</taxon>
        <taxon>Sphingomonadales</taxon>
        <taxon>Sphingomonadaceae</taxon>
        <taxon>Sphingomonas</taxon>
    </lineage>
</organism>
<dbReference type="InterPro" id="IPR050834">
    <property type="entry name" value="Glycosyltransf_2"/>
</dbReference>
<keyword evidence="4" id="KW-1185">Reference proteome</keyword>
<dbReference type="SUPFAM" id="SSF53448">
    <property type="entry name" value="Nucleotide-diphospho-sugar transferases"/>
    <property type="match status" value="1"/>
</dbReference>
<dbReference type="PANTHER" id="PTHR43685">
    <property type="entry name" value="GLYCOSYLTRANSFERASE"/>
    <property type="match status" value="1"/>
</dbReference>
<evidence type="ECO:0000313" key="4">
    <source>
        <dbReference type="Proteomes" id="UP000502502"/>
    </source>
</evidence>
<dbReference type="EMBL" id="CP049871">
    <property type="protein sequence ID" value="QIL02469.1"/>
    <property type="molecule type" value="Genomic_DNA"/>
</dbReference>
<dbReference type="GO" id="GO:0016740">
    <property type="term" value="F:transferase activity"/>
    <property type="evidence" value="ECO:0007669"/>
    <property type="project" value="UniProtKB-KW"/>
</dbReference>
<dbReference type="Pfam" id="PF00535">
    <property type="entry name" value="Glycos_transf_2"/>
    <property type="match status" value="1"/>
</dbReference>
<name>A0A6G7ZNH3_9SPHN</name>
<dbReference type="InterPro" id="IPR001173">
    <property type="entry name" value="Glyco_trans_2-like"/>
</dbReference>
<dbReference type="AlphaFoldDB" id="A0A6G7ZNH3"/>
<dbReference type="Proteomes" id="UP000502502">
    <property type="component" value="Chromosome"/>
</dbReference>
<gene>
    <name evidence="3" type="ORF">G7078_06460</name>
</gene>
<reference evidence="3 4" key="1">
    <citation type="submission" date="2020-03" db="EMBL/GenBank/DDBJ databases">
        <title>Sphingomonas sp. nov., isolated from fish.</title>
        <authorList>
            <person name="Hyun D.-W."/>
            <person name="Bae J.-W."/>
        </authorList>
    </citation>
    <scope>NUCLEOTIDE SEQUENCE [LARGE SCALE GENOMIC DNA]</scope>
    <source>
        <strain evidence="3 4">HDW15C</strain>
    </source>
</reference>
<keyword evidence="3" id="KW-0808">Transferase</keyword>
<dbReference type="RefSeq" id="WP_166094216.1">
    <property type="nucleotide sequence ID" value="NZ_CP049871.1"/>
</dbReference>
<protein>
    <submittedName>
        <fullName evidence="3">Glycosyltransferase</fullName>
    </submittedName>
</protein>
<feature type="domain" description="Glycosyltransferase 2-like prokaryotic type" evidence="2">
    <location>
        <begin position="158"/>
        <end position="234"/>
    </location>
</feature>
<evidence type="ECO:0000259" key="1">
    <source>
        <dbReference type="Pfam" id="PF00535"/>
    </source>
</evidence>
<dbReference type="InterPro" id="IPR019290">
    <property type="entry name" value="GlycosylTrfase-like_prok"/>
</dbReference>
<proteinExistence type="predicted"/>
<sequence>MTADRAMATGRTTSDVAIVIPCFRHGDFLSGAIESAIGQSHPPTEIIVVDDGSDDNTSDVARSYPEVTLLCQDNAGLAAARNAGLRAATSSKIVFLDADDLLLPAALELGLQCFARQADAAFVYGAFVERRMGHDWPRFEPASHHHDLVRCNWIACVNSVMFDRAKLADIGGFDETLGMCEDWDAYLRLSRLHAFLHHRSAVAVYLRHDTNMSNDETELLRWIEAVRRKELARGLDPAGLAAWQEGEGIWRSFYDRTPVPLVKRAWRKAWRAGAKAWTVVKRPLSR</sequence>
<evidence type="ECO:0000313" key="3">
    <source>
        <dbReference type="EMBL" id="QIL02469.1"/>
    </source>
</evidence>
<dbReference type="Gene3D" id="3.90.550.10">
    <property type="entry name" value="Spore Coat Polysaccharide Biosynthesis Protein SpsA, Chain A"/>
    <property type="match status" value="1"/>
</dbReference>
<accession>A0A6G7ZNH3</accession>
<dbReference type="InterPro" id="IPR029044">
    <property type="entry name" value="Nucleotide-diphossugar_trans"/>
</dbReference>
<dbReference type="Pfam" id="PF10111">
    <property type="entry name" value="Glyco_tranf_2_2"/>
    <property type="match status" value="1"/>
</dbReference>